<dbReference type="GO" id="GO:0015562">
    <property type="term" value="F:efflux transmembrane transporter activity"/>
    <property type="evidence" value="ECO:0007669"/>
    <property type="project" value="TreeGrafter"/>
</dbReference>
<dbReference type="Gene3D" id="2.40.30.170">
    <property type="match status" value="1"/>
</dbReference>
<dbReference type="PANTHER" id="PTHR30469">
    <property type="entry name" value="MULTIDRUG RESISTANCE PROTEIN MDTA"/>
    <property type="match status" value="1"/>
</dbReference>
<sequence length="394" mass="43571">MRKIYSLFAITLLLASCGGKKEQSVQDVIASNDLAKIREKKASLDTQMQTLSDEIKILNDKISELDTNKKVPLITVLSAKEEVFDHYLELQGAVQTKQNVLIYPEMPGLLVRIYVKEGQYVKKGQTLAKIDDGGLANQLAQIEAQAALAETTYKRQKRLWDQKIGSEIQFLQAKTNYEAQTNAVSQLRRQLAKSVITAPFSGVIDDVIKEQGTVVAPGMGSEVFRIVNLKNMYIETDVPESYITSIKKGKNVEVEFPVLGEKLTSKIRQAGNFINPANRTFKVEVGVPNHEGKIKPNLTAKLKINDYSNEKAILIPQSIISENANGEQYVYVVEDIKDEVGTAKQTIITTGKTQGDIIEVLSGIESGTKIIEEGARSVKNGQEVKVLTLSEEAK</sequence>
<evidence type="ECO:0000259" key="3">
    <source>
        <dbReference type="Pfam" id="PF25893"/>
    </source>
</evidence>
<dbReference type="Proteomes" id="UP000274593">
    <property type="component" value="Chromosome"/>
</dbReference>
<dbReference type="PROSITE" id="PS51257">
    <property type="entry name" value="PROKAR_LIPOPROTEIN"/>
    <property type="match status" value="1"/>
</dbReference>
<dbReference type="SUPFAM" id="SSF111369">
    <property type="entry name" value="HlyD-like secretion proteins"/>
    <property type="match status" value="1"/>
</dbReference>
<dbReference type="InterPro" id="IPR058792">
    <property type="entry name" value="Beta-barrel_RND_2"/>
</dbReference>
<dbReference type="InterPro" id="IPR058648">
    <property type="entry name" value="HH_CzcB-like"/>
</dbReference>
<organism evidence="6 7">
    <name type="scientific">Tenacibaculum singaporense</name>
    <dbReference type="NCBI Taxonomy" id="2358479"/>
    <lineage>
        <taxon>Bacteria</taxon>
        <taxon>Pseudomonadati</taxon>
        <taxon>Bacteroidota</taxon>
        <taxon>Flavobacteriia</taxon>
        <taxon>Flavobacteriales</taxon>
        <taxon>Flavobacteriaceae</taxon>
        <taxon>Tenacibaculum</taxon>
    </lineage>
</organism>
<name>A0A3Q8RL69_9FLAO</name>
<keyword evidence="7" id="KW-1185">Reference proteome</keyword>
<evidence type="ECO:0000259" key="5">
    <source>
        <dbReference type="Pfam" id="PF25989"/>
    </source>
</evidence>
<gene>
    <name evidence="6" type="ORF">D6T69_00620</name>
</gene>
<dbReference type="GO" id="GO:1990281">
    <property type="term" value="C:efflux pump complex"/>
    <property type="evidence" value="ECO:0007669"/>
    <property type="project" value="TreeGrafter"/>
</dbReference>
<evidence type="ECO:0000313" key="6">
    <source>
        <dbReference type="EMBL" id="AZJ34108.1"/>
    </source>
</evidence>
<evidence type="ECO:0000259" key="4">
    <source>
        <dbReference type="Pfam" id="PF25954"/>
    </source>
</evidence>
<dbReference type="RefSeq" id="WP_125065965.1">
    <property type="nucleotide sequence ID" value="NZ_CP032548.1"/>
</dbReference>
<dbReference type="Pfam" id="PF25893">
    <property type="entry name" value="HH_CzcB"/>
    <property type="match status" value="1"/>
</dbReference>
<dbReference type="Gene3D" id="2.40.50.100">
    <property type="match status" value="1"/>
</dbReference>
<protein>
    <submittedName>
        <fullName evidence="6">Efflux RND transporter periplasmic adaptor subunit</fullName>
    </submittedName>
</protein>
<feature type="domain" description="CzcB-like alpha-helical hairpin" evidence="3">
    <location>
        <begin position="137"/>
        <end position="192"/>
    </location>
</feature>
<dbReference type="KEGG" id="tsig:D6T69_00620"/>
<comment type="similarity">
    <text evidence="1">Belongs to the membrane fusion protein (MFP) (TC 8.A.1) family.</text>
</comment>
<feature type="domain" description="CusB-like beta-barrel" evidence="4">
    <location>
        <begin position="234"/>
        <end position="306"/>
    </location>
</feature>
<dbReference type="InterPro" id="IPR058637">
    <property type="entry name" value="YknX-like_C"/>
</dbReference>
<dbReference type="PANTHER" id="PTHR30469:SF15">
    <property type="entry name" value="HLYD FAMILY OF SECRETION PROTEINS"/>
    <property type="match status" value="1"/>
</dbReference>
<dbReference type="InterPro" id="IPR006143">
    <property type="entry name" value="RND_pump_MFP"/>
</dbReference>
<dbReference type="EMBL" id="CP032548">
    <property type="protein sequence ID" value="AZJ34108.1"/>
    <property type="molecule type" value="Genomic_DNA"/>
</dbReference>
<dbReference type="NCBIfam" id="TIGR01730">
    <property type="entry name" value="RND_mfp"/>
    <property type="match status" value="1"/>
</dbReference>
<feature type="coiled-coil region" evidence="2">
    <location>
        <begin position="34"/>
        <end position="68"/>
    </location>
</feature>
<dbReference type="Pfam" id="PF25989">
    <property type="entry name" value="YknX_C"/>
    <property type="match status" value="1"/>
</dbReference>
<dbReference type="AlphaFoldDB" id="A0A3Q8RL69"/>
<reference evidence="6 7" key="1">
    <citation type="submission" date="2018-09" db="EMBL/GenBank/DDBJ databases">
        <title>Insights into the microbiota of Asian seabass (Lates calcarifer) with tenacibaculosis symptoms and description of sp. nov. Tenacibaculum singaporense.</title>
        <authorList>
            <person name="Miyake S."/>
            <person name="Soh M."/>
            <person name="Azman M.N."/>
            <person name="Ngoh S.Y."/>
            <person name="Orban L."/>
        </authorList>
    </citation>
    <scope>NUCLEOTIDE SEQUENCE [LARGE SCALE GENOMIC DNA]</scope>
    <source>
        <strain evidence="6 7">DSM 106434</strain>
    </source>
</reference>
<feature type="domain" description="YknX-like C-terminal permuted SH3-like" evidence="5">
    <location>
        <begin position="315"/>
        <end position="386"/>
    </location>
</feature>
<keyword evidence="2" id="KW-0175">Coiled coil</keyword>
<evidence type="ECO:0000256" key="2">
    <source>
        <dbReference type="SAM" id="Coils"/>
    </source>
</evidence>
<accession>A0A3Q8RL69</accession>
<dbReference type="Pfam" id="PF25954">
    <property type="entry name" value="Beta-barrel_RND_2"/>
    <property type="match status" value="1"/>
</dbReference>
<dbReference type="Gene3D" id="2.40.420.20">
    <property type="match status" value="1"/>
</dbReference>
<proteinExistence type="inferred from homology"/>
<evidence type="ECO:0000313" key="7">
    <source>
        <dbReference type="Proteomes" id="UP000274593"/>
    </source>
</evidence>
<dbReference type="Gene3D" id="1.10.287.470">
    <property type="entry name" value="Helix hairpin bin"/>
    <property type="match status" value="1"/>
</dbReference>
<evidence type="ECO:0000256" key="1">
    <source>
        <dbReference type="ARBA" id="ARBA00009477"/>
    </source>
</evidence>